<dbReference type="GO" id="GO:0006511">
    <property type="term" value="P:ubiquitin-dependent protein catabolic process"/>
    <property type="evidence" value="ECO:0007669"/>
    <property type="project" value="InterPro"/>
</dbReference>
<keyword evidence="6" id="KW-1185">Reference proteome</keyword>
<dbReference type="PANTHER" id="PTHR11165">
    <property type="entry name" value="SKP1"/>
    <property type="match status" value="1"/>
</dbReference>
<dbReference type="FunFam" id="3.30.710.10:FF:000124">
    <property type="entry name" value="Protein CBG09126"/>
    <property type="match status" value="1"/>
</dbReference>
<dbReference type="SUPFAM" id="SSF54695">
    <property type="entry name" value="POZ domain"/>
    <property type="match status" value="1"/>
</dbReference>
<dbReference type="InterPro" id="IPR016073">
    <property type="entry name" value="Skp1_comp_POZ"/>
</dbReference>
<organism evidence="5 6">
    <name type="scientific">Caenorhabditis japonica</name>
    <dbReference type="NCBI Taxonomy" id="281687"/>
    <lineage>
        <taxon>Eukaryota</taxon>
        <taxon>Metazoa</taxon>
        <taxon>Ecdysozoa</taxon>
        <taxon>Nematoda</taxon>
        <taxon>Chromadorea</taxon>
        <taxon>Rhabditida</taxon>
        <taxon>Rhabditina</taxon>
        <taxon>Rhabditomorpha</taxon>
        <taxon>Rhabditoidea</taxon>
        <taxon>Rhabditidae</taxon>
        <taxon>Peloderinae</taxon>
        <taxon>Caenorhabditis</taxon>
    </lineage>
</organism>
<protein>
    <recommendedName>
        <fullName evidence="3">Skp1-related protein</fullName>
    </recommendedName>
</protein>
<dbReference type="InterPro" id="IPR016897">
    <property type="entry name" value="SKP1"/>
</dbReference>
<dbReference type="Proteomes" id="UP000005237">
    <property type="component" value="Unassembled WGS sequence"/>
</dbReference>
<proteinExistence type="inferred from homology"/>
<reference evidence="6" key="1">
    <citation type="submission" date="2010-08" db="EMBL/GenBank/DDBJ databases">
        <authorList>
            <consortium name="Caenorhabditis japonica Sequencing Consortium"/>
            <person name="Wilson R.K."/>
        </authorList>
    </citation>
    <scope>NUCLEOTIDE SEQUENCE [LARGE SCALE GENOMIC DNA]</scope>
    <source>
        <strain evidence="6">DF5081</strain>
    </source>
</reference>
<dbReference type="SMART" id="SM00512">
    <property type="entry name" value="Skp1"/>
    <property type="match status" value="1"/>
</dbReference>
<evidence type="ECO:0000313" key="5">
    <source>
        <dbReference type="EnsemblMetazoa" id="CJA01575.1"/>
    </source>
</evidence>
<dbReference type="Gene3D" id="3.30.710.10">
    <property type="entry name" value="Potassium Channel Kv1.1, Chain A"/>
    <property type="match status" value="1"/>
</dbReference>
<comment type="similarity">
    <text evidence="1 3">Belongs to the SKP1 family.</text>
</comment>
<accession>A0A8R1HHC2</accession>
<dbReference type="InterPro" id="IPR011333">
    <property type="entry name" value="SKP1/BTB/POZ_sf"/>
</dbReference>
<evidence type="ECO:0000259" key="4">
    <source>
        <dbReference type="Pfam" id="PF03931"/>
    </source>
</evidence>
<comment type="pathway">
    <text evidence="3">Protein modification; protein ubiquitination.</text>
</comment>
<evidence type="ECO:0000313" key="6">
    <source>
        <dbReference type="Proteomes" id="UP000005237"/>
    </source>
</evidence>
<dbReference type="PIRSF" id="PIRSF028729">
    <property type="entry name" value="E3_ubiquit_lig_SCF_Skp"/>
    <property type="match status" value="1"/>
</dbReference>
<dbReference type="SUPFAM" id="SSF81382">
    <property type="entry name" value="Skp1 dimerisation domain-like"/>
    <property type="match status" value="1"/>
</dbReference>
<dbReference type="Pfam" id="PF03931">
    <property type="entry name" value="Skp1_POZ"/>
    <property type="match status" value="1"/>
</dbReference>
<evidence type="ECO:0000256" key="3">
    <source>
        <dbReference type="PIRNR" id="PIRNR028729"/>
    </source>
</evidence>
<keyword evidence="2 3" id="KW-0833">Ubl conjugation pathway</keyword>
<comment type="function">
    <text evidence="3">Probable essential component of SCF (SKP1-CUL1-F-box protein) E3 ubiquitin-protein ligase complexes, which mediate the ubiquitination and subsequent proteasomal degradation of target proteins. Regulates cell proliferation during embryonic and larval development.</text>
</comment>
<dbReference type="EnsemblMetazoa" id="CJA01575.1">
    <property type="protein sequence ID" value="CJA01575.1"/>
    <property type="gene ID" value="WBGene00120779"/>
</dbReference>
<sequence>MEESVIFYRLRSLDGQFFYADRQTLRMINRIESLFENAGLDHLPAHIVRPIQLEISATVMRKVIEWCNHHKNDEPAEEEEDDDDEELAEWDAEFFMVRHSLLFDMIRAARDYGIPRLFEMCCRVVGRNPNQIMAGLLDDDDEQREEPVVFVSAA</sequence>
<dbReference type="AlphaFoldDB" id="A0A8R1HHC2"/>
<dbReference type="InterPro" id="IPR001232">
    <property type="entry name" value="SKP1-like"/>
</dbReference>
<evidence type="ECO:0000256" key="2">
    <source>
        <dbReference type="ARBA" id="ARBA00022786"/>
    </source>
</evidence>
<dbReference type="OMA" id="GLFAMCC"/>
<dbReference type="InterPro" id="IPR036296">
    <property type="entry name" value="SKP1-like_dim_sf"/>
</dbReference>
<reference evidence="5" key="2">
    <citation type="submission" date="2022-06" db="UniProtKB">
        <authorList>
            <consortium name="EnsemblMetazoa"/>
        </authorList>
    </citation>
    <scope>IDENTIFICATION</scope>
    <source>
        <strain evidence="5">DF5081</strain>
    </source>
</reference>
<name>A0A8R1HHC2_CAEJA</name>
<evidence type="ECO:0000256" key="1">
    <source>
        <dbReference type="ARBA" id="ARBA00009993"/>
    </source>
</evidence>
<feature type="domain" description="SKP1 component POZ" evidence="4">
    <location>
        <begin position="10"/>
        <end position="72"/>
    </location>
</feature>